<protein>
    <submittedName>
        <fullName evidence="2">Uncharacterized protein</fullName>
    </submittedName>
</protein>
<proteinExistence type="predicted"/>
<accession>A0A1A9WLZ5</accession>
<evidence type="ECO:0000256" key="1">
    <source>
        <dbReference type="SAM" id="Phobius"/>
    </source>
</evidence>
<keyword evidence="1" id="KW-0812">Transmembrane</keyword>
<organism evidence="2 3">
    <name type="scientific">Glossina brevipalpis</name>
    <dbReference type="NCBI Taxonomy" id="37001"/>
    <lineage>
        <taxon>Eukaryota</taxon>
        <taxon>Metazoa</taxon>
        <taxon>Ecdysozoa</taxon>
        <taxon>Arthropoda</taxon>
        <taxon>Hexapoda</taxon>
        <taxon>Insecta</taxon>
        <taxon>Pterygota</taxon>
        <taxon>Neoptera</taxon>
        <taxon>Endopterygota</taxon>
        <taxon>Diptera</taxon>
        <taxon>Brachycera</taxon>
        <taxon>Muscomorpha</taxon>
        <taxon>Hippoboscoidea</taxon>
        <taxon>Glossinidae</taxon>
        <taxon>Glossina</taxon>
    </lineage>
</organism>
<reference evidence="2" key="2">
    <citation type="submission" date="2020-05" db="UniProtKB">
        <authorList>
            <consortium name="EnsemblMetazoa"/>
        </authorList>
    </citation>
    <scope>IDENTIFICATION</scope>
    <source>
        <strain evidence="2">IAEA</strain>
    </source>
</reference>
<sequence length="175" mass="19616">MVSLTDCETSSLSNELFRKRGWLHLSSIPPLTRDCCSLFRSLYSAAIRLISLKAINVVCVLHGLVCGDLFFIVLDVFDICQEDFSGERRKVESELLSSLDRVEYVETLLDGQVLQQIIFKGSSMVFLIIPVASATLLVHSVALLFFVRSIVLVHSTYTTIEMTSVFLFSGKKILM</sequence>
<dbReference type="EnsemblMetazoa" id="GBRI024407-RA">
    <property type="protein sequence ID" value="GBRI024407-PA"/>
    <property type="gene ID" value="GBRI024407"/>
</dbReference>
<reference evidence="3" key="1">
    <citation type="submission" date="2014-03" db="EMBL/GenBank/DDBJ databases">
        <authorList>
            <person name="Aksoy S."/>
            <person name="Warren W."/>
            <person name="Wilson R.K."/>
        </authorList>
    </citation>
    <scope>NUCLEOTIDE SEQUENCE [LARGE SCALE GENOMIC DNA]</scope>
    <source>
        <strain evidence="3">IAEA</strain>
    </source>
</reference>
<keyword evidence="3" id="KW-1185">Reference proteome</keyword>
<dbReference type="Proteomes" id="UP000091820">
    <property type="component" value="Unassembled WGS sequence"/>
</dbReference>
<dbReference type="VEuPathDB" id="VectorBase:GBRI024407"/>
<evidence type="ECO:0000313" key="2">
    <source>
        <dbReference type="EnsemblMetazoa" id="GBRI024407-PA"/>
    </source>
</evidence>
<dbReference type="AlphaFoldDB" id="A0A1A9WLZ5"/>
<feature type="transmembrane region" description="Helical" evidence="1">
    <location>
        <begin position="124"/>
        <end position="146"/>
    </location>
</feature>
<keyword evidence="1" id="KW-0472">Membrane</keyword>
<name>A0A1A9WLZ5_9MUSC</name>
<evidence type="ECO:0000313" key="3">
    <source>
        <dbReference type="Proteomes" id="UP000091820"/>
    </source>
</evidence>
<keyword evidence="1" id="KW-1133">Transmembrane helix</keyword>